<comment type="subcellular location">
    <subcellularLocation>
        <location evidence="1">Membrane</location>
        <topology evidence="1">Multi-pass membrane protein</topology>
    </subcellularLocation>
</comment>
<reference evidence="6 7" key="2">
    <citation type="submission" date="2018-11" db="EMBL/GenBank/DDBJ databases">
        <authorList>
            <consortium name="Pathogen Informatics"/>
        </authorList>
    </citation>
    <scope>NUCLEOTIDE SEQUENCE [LARGE SCALE GENOMIC DNA]</scope>
    <source>
        <strain evidence="6 7">Costa Rica</strain>
    </source>
</reference>
<feature type="transmembrane region" description="Helical" evidence="5">
    <location>
        <begin position="135"/>
        <end position="154"/>
    </location>
</feature>
<dbReference type="STRING" id="334426.A0A158PJM0"/>
<dbReference type="OrthoDB" id="422206at2759"/>
<dbReference type="OMA" id="FPIGVEM"/>
<keyword evidence="7" id="KW-1185">Reference proteome</keyword>
<feature type="transmembrane region" description="Helical" evidence="5">
    <location>
        <begin position="102"/>
        <end position="123"/>
    </location>
</feature>
<evidence type="ECO:0000256" key="2">
    <source>
        <dbReference type="ARBA" id="ARBA00022692"/>
    </source>
</evidence>
<feature type="transmembrane region" description="Helical" evidence="5">
    <location>
        <begin position="73"/>
        <end position="95"/>
    </location>
</feature>
<dbReference type="Proteomes" id="UP000267027">
    <property type="component" value="Unassembled WGS sequence"/>
</dbReference>
<dbReference type="WBParaSite" id="ACOC_0000893201-mRNA-1">
    <property type="protein sequence ID" value="ACOC_0000893201-mRNA-1"/>
    <property type="gene ID" value="ACOC_0000893201"/>
</dbReference>
<reference evidence="8" key="1">
    <citation type="submission" date="2016-04" db="UniProtKB">
        <authorList>
            <consortium name="WormBaseParasite"/>
        </authorList>
    </citation>
    <scope>IDENTIFICATION</scope>
</reference>
<feature type="transmembrane region" description="Helical" evidence="5">
    <location>
        <begin position="236"/>
        <end position="256"/>
    </location>
</feature>
<feature type="transmembrane region" description="Helical" evidence="5">
    <location>
        <begin position="175"/>
        <end position="198"/>
    </location>
</feature>
<dbReference type="EMBL" id="UYYA01004225">
    <property type="protein sequence ID" value="VDM60518.1"/>
    <property type="molecule type" value="Genomic_DNA"/>
</dbReference>
<feature type="transmembrane region" description="Helical" evidence="5">
    <location>
        <begin position="297"/>
        <end position="319"/>
    </location>
</feature>
<keyword evidence="2 5" id="KW-0812">Transmembrane</keyword>
<dbReference type="Gene3D" id="1.20.1250.20">
    <property type="entry name" value="MFS general substrate transporter like domains"/>
    <property type="match status" value="1"/>
</dbReference>
<protein>
    <submittedName>
        <fullName evidence="8">MFS domain-containing protein</fullName>
    </submittedName>
</protein>
<dbReference type="InterPro" id="IPR036259">
    <property type="entry name" value="MFS_trans_sf"/>
</dbReference>
<feature type="transmembrane region" description="Helical" evidence="5">
    <location>
        <begin position="33"/>
        <end position="53"/>
    </location>
</feature>
<accession>A0A158PJM0</accession>
<evidence type="ECO:0000256" key="5">
    <source>
        <dbReference type="SAM" id="Phobius"/>
    </source>
</evidence>
<evidence type="ECO:0000256" key="3">
    <source>
        <dbReference type="ARBA" id="ARBA00022989"/>
    </source>
</evidence>
<dbReference type="PANTHER" id="PTHR10924">
    <property type="entry name" value="MAJOR FACILITATOR SUPERFAMILY PROTEIN-RELATED"/>
    <property type="match status" value="1"/>
</dbReference>
<evidence type="ECO:0000313" key="8">
    <source>
        <dbReference type="WBParaSite" id="ACOC_0000893201-mRNA-1"/>
    </source>
</evidence>
<evidence type="ECO:0000256" key="1">
    <source>
        <dbReference type="ARBA" id="ARBA00004141"/>
    </source>
</evidence>
<proteinExistence type="predicted"/>
<dbReference type="PANTHER" id="PTHR10924:SF8">
    <property type="entry name" value="MFS DOMAIN-CONTAINING PROTEIN-RELATED"/>
    <property type="match status" value="1"/>
</dbReference>
<sequence>MGLSGERSRIIPQGEYVDTTCYVKRYRVYATRWLVLAVCCLLALSNAMLWMSFTTLTEEVNEFYCNGSDCSASFFTNQIFQLVAVITGVGGMYITDNYGIRLSILCGTSLNFFGSLIRVASSVPFVDDSIIRQTLLHTGSVVVASAQAFFLVLPSKIAEAWFPENQRSLANKERIEFALFLANPLGVVLGTVTPSLFFNGNVQSERTSWHMFSFNNSIQGKNSKLFEMPAYRSKQFVIQLFTFGLAFAELWGFMVIMSDIISEQNYNLYGYPTSLAALIGVVASLICGVVADCTKKFKELIRVCWVCFAFTVILTRFWLRHKWSGAWDSVVLMLACAGLGAFSIPQFPIGVEMGVETTFPIYEATSSGLLVLSGQLWMFTMYFVFETAKKLKLFYEFNESSPAGNWQC</sequence>
<feature type="transmembrane region" description="Helical" evidence="5">
    <location>
        <begin position="268"/>
        <end position="291"/>
    </location>
</feature>
<evidence type="ECO:0000313" key="6">
    <source>
        <dbReference type="EMBL" id="VDM60518.1"/>
    </source>
</evidence>
<feature type="transmembrane region" description="Helical" evidence="5">
    <location>
        <begin position="364"/>
        <end position="385"/>
    </location>
</feature>
<gene>
    <name evidence="6" type="ORF">ACOC_LOCUS8933</name>
</gene>
<name>A0A158PJM0_ANGCS</name>
<dbReference type="InterPro" id="IPR049680">
    <property type="entry name" value="FLVCR1-2_SLC49-like"/>
</dbReference>
<evidence type="ECO:0000256" key="4">
    <source>
        <dbReference type="ARBA" id="ARBA00023136"/>
    </source>
</evidence>
<keyword evidence="4 5" id="KW-0472">Membrane</keyword>
<evidence type="ECO:0000313" key="7">
    <source>
        <dbReference type="Proteomes" id="UP000267027"/>
    </source>
</evidence>
<dbReference type="SUPFAM" id="SSF103473">
    <property type="entry name" value="MFS general substrate transporter"/>
    <property type="match status" value="1"/>
</dbReference>
<dbReference type="GO" id="GO:0016020">
    <property type="term" value="C:membrane"/>
    <property type="evidence" value="ECO:0007669"/>
    <property type="project" value="UniProtKB-SubCell"/>
</dbReference>
<organism evidence="8">
    <name type="scientific">Angiostrongylus costaricensis</name>
    <name type="common">Nematode worm</name>
    <dbReference type="NCBI Taxonomy" id="334426"/>
    <lineage>
        <taxon>Eukaryota</taxon>
        <taxon>Metazoa</taxon>
        <taxon>Ecdysozoa</taxon>
        <taxon>Nematoda</taxon>
        <taxon>Chromadorea</taxon>
        <taxon>Rhabditida</taxon>
        <taxon>Rhabditina</taxon>
        <taxon>Rhabditomorpha</taxon>
        <taxon>Strongyloidea</taxon>
        <taxon>Metastrongylidae</taxon>
        <taxon>Angiostrongylus</taxon>
    </lineage>
</organism>
<feature type="transmembrane region" description="Helical" evidence="5">
    <location>
        <begin position="326"/>
        <end position="344"/>
    </location>
</feature>
<dbReference type="AlphaFoldDB" id="A0A158PJM0"/>
<keyword evidence="3 5" id="KW-1133">Transmembrane helix</keyword>